<dbReference type="GO" id="GO:0051301">
    <property type="term" value="P:cell division"/>
    <property type="evidence" value="ECO:0007669"/>
    <property type="project" value="UniProtKB-KW"/>
</dbReference>
<dbReference type="Proteomes" id="UP001320148">
    <property type="component" value="Chromosome"/>
</dbReference>
<evidence type="ECO:0000313" key="3">
    <source>
        <dbReference type="Proteomes" id="UP001320148"/>
    </source>
</evidence>
<reference evidence="2 3" key="1">
    <citation type="submission" date="2021-02" db="EMBL/GenBank/DDBJ databases">
        <title>Complete genome of Desulfoluna sp. strain ASN36.</title>
        <authorList>
            <person name="Takahashi A."/>
            <person name="Kojima H."/>
            <person name="Fukui M."/>
        </authorList>
    </citation>
    <scope>NUCLEOTIDE SEQUENCE [LARGE SCALE GENOMIC DNA]</scope>
    <source>
        <strain evidence="2 3">ASN36</strain>
    </source>
</reference>
<name>A0ABN6F237_9BACT</name>
<keyword evidence="2" id="KW-0132">Cell division</keyword>
<protein>
    <submittedName>
        <fullName evidence="2">Cell division protein Fic</fullName>
    </submittedName>
</protein>
<dbReference type="PANTHER" id="PTHR13504">
    <property type="entry name" value="FIDO DOMAIN-CONTAINING PROTEIN DDB_G0283145"/>
    <property type="match status" value="1"/>
</dbReference>
<dbReference type="SUPFAM" id="SSF140931">
    <property type="entry name" value="Fic-like"/>
    <property type="match status" value="1"/>
</dbReference>
<dbReference type="PROSITE" id="PS51459">
    <property type="entry name" value="FIDO"/>
    <property type="match status" value="1"/>
</dbReference>
<dbReference type="InterPro" id="IPR040198">
    <property type="entry name" value="Fido_containing"/>
</dbReference>
<dbReference type="Gene3D" id="1.10.3290.10">
    <property type="entry name" value="Fido-like domain"/>
    <property type="match status" value="1"/>
</dbReference>
<dbReference type="Pfam" id="PF02661">
    <property type="entry name" value="Fic"/>
    <property type="match status" value="1"/>
</dbReference>
<evidence type="ECO:0000313" key="2">
    <source>
        <dbReference type="EMBL" id="BCS95571.1"/>
    </source>
</evidence>
<sequence>MENFTKLDHLKETLDTFRPIPLEVVKNLHEDLVLRWTYNSNAIEGNTLTLKETKVALEGITVGGKTIREHFEAINHREAIYFVEELVQKNEPLSEWQIKSIHQLILKNIDDAHAGIYQKNNVIISGAEHTPPDAVHVESGMAQFIDWYNNVAPSLHPVERAARVHADFVKIHPFVDGNGRTSRLLTNLELMKSGFPPVVLPVEKRLEYYESLDTAHTKNDYSPFLTLIADVVEAGFKPYWHVLGITV</sequence>
<accession>A0ABN6F237</accession>
<proteinExistence type="predicted"/>
<dbReference type="InterPro" id="IPR003812">
    <property type="entry name" value="Fido"/>
</dbReference>
<dbReference type="RefSeq" id="WP_236891809.1">
    <property type="nucleotide sequence ID" value="NZ_AP024488.1"/>
</dbReference>
<evidence type="ECO:0000259" key="1">
    <source>
        <dbReference type="PROSITE" id="PS51459"/>
    </source>
</evidence>
<dbReference type="EMBL" id="AP024488">
    <property type="protein sequence ID" value="BCS95571.1"/>
    <property type="molecule type" value="Genomic_DNA"/>
</dbReference>
<feature type="domain" description="Fido" evidence="1">
    <location>
        <begin position="93"/>
        <end position="230"/>
    </location>
</feature>
<gene>
    <name evidence="2" type="ORF">DSLASN_12030</name>
</gene>
<dbReference type="InterPro" id="IPR036597">
    <property type="entry name" value="Fido-like_dom_sf"/>
</dbReference>
<keyword evidence="2" id="KW-0131">Cell cycle</keyword>
<keyword evidence="3" id="KW-1185">Reference proteome</keyword>
<organism evidence="2 3">
    <name type="scientific">Desulfoluna limicola</name>
    <dbReference type="NCBI Taxonomy" id="2810562"/>
    <lineage>
        <taxon>Bacteria</taxon>
        <taxon>Pseudomonadati</taxon>
        <taxon>Thermodesulfobacteriota</taxon>
        <taxon>Desulfobacteria</taxon>
        <taxon>Desulfobacterales</taxon>
        <taxon>Desulfolunaceae</taxon>
        <taxon>Desulfoluna</taxon>
    </lineage>
</organism>
<dbReference type="PANTHER" id="PTHR13504:SF38">
    <property type="entry name" value="FIDO DOMAIN-CONTAINING PROTEIN"/>
    <property type="match status" value="1"/>
</dbReference>